<reference evidence="21" key="1">
    <citation type="submission" date="2021-11" db="EMBL/GenBank/DDBJ databases">
        <authorList>
            <person name="Schell T."/>
        </authorList>
    </citation>
    <scope>NUCLEOTIDE SEQUENCE</scope>
    <source>
        <strain evidence="21">M5</strain>
    </source>
</reference>
<dbReference type="PROSITE" id="PS50011">
    <property type="entry name" value="PROTEIN_KINASE_DOM"/>
    <property type="match status" value="1"/>
</dbReference>
<feature type="chain" id="PRO_5035202859" description="Guanylate cyclase" evidence="18">
    <location>
        <begin position="29"/>
        <end position="1303"/>
    </location>
</feature>
<dbReference type="Gene3D" id="1.10.510.10">
    <property type="entry name" value="Transferase(Phosphotransferase) domain 1"/>
    <property type="match status" value="1"/>
</dbReference>
<evidence type="ECO:0000256" key="6">
    <source>
        <dbReference type="ARBA" id="ARBA00022741"/>
    </source>
</evidence>
<feature type="domain" description="Guanylate cyclase" evidence="20">
    <location>
        <begin position="924"/>
        <end position="1054"/>
    </location>
</feature>
<evidence type="ECO:0000256" key="9">
    <source>
        <dbReference type="ARBA" id="ARBA00023136"/>
    </source>
</evidence>
<keyword evidence="22" id="KW-1185">Reference proteome</keyword>
<dbReference type="InterPro" id="IPR029787">
    <property type="entry name" value="Nucleotide_cyclase"/>
</dbReference>
<dbReference type="GO" id="GO:0035556">
    <property type="term" value="P:intracellular signal transduction"/>
    <property type="evidence" value="ECO:0007669"/>
    <property type="project" value="InterPro"/>
</dbReference>
<evidence type="ECO:0000256" key="1">
    <source>
        <dbReference type="ARBA" id="ARBA00001436"/>
    </source>
</evidence>
<dbReference type="InterPro" id="IPR011009">
    <property type="entry name" value="Kinase-like_dom_sf"/>
</dbReference>
<dbReference type="InterPro" id="IPR001828">
    <property type="entry name" value="ANF_lig-bd_rcpt"/>
</dbReference>
<feature type="domain" description="Protein kinase" evidence="19">
    <location>
        <begin position="473"/>
        <end position="853"/>
    </location>
</feature>
<evidence type="ECO:0000256" key="14">
    <source>
        <dbReference type="RuleBase" id="RU000405"/>
    </source>
</evidence>
<evidence type="ECO:0000256" key="15">
    <source>
        <dbReference type="RuleBase" id="RU003431"/>
    </source>
</evidence>
<keyword evidence="7" id="KW-1133">Transmembrane helix</keyword>
<evidence type="ECO:0000313" key="21">
    <source>
        <dbReference type="EMBL" id="CAH0113600.1"/>
    </source>
</evidence>
<dbReference type="Gene3D" id="3.30.70.1230">
    <property type="entry name" value="Nucleotide cyclase"/>
    <property type="match status" value="1"/>
</dbReference>
<keyword evidence="12 14" id="KW-0456">Lyase</keyword>
<keyword evidence="16" id="KW-0175">Coiled coil</keyword>
<comment type="subcellular location">
    <subcellularLocation>
        <location evidence="2">Membrane</location>
        <topology evidence="2">Single-pass type I membrane protein</topology>
    </subcellularLocation>
</comment>
<evidence type="ECO:0000256" key="5">
    <source>
        <dbReference type="ARBA" id="ARBA00022729"/>
    </source>
</evidence>
<dbReference type="PRINTS" id="PR00255">
    <property type="entry name" value="NATPEPTIDER"/>
</dbReference>
<dbReference type="Gene3D" id="3.40.50.2300">
    <property type="match status" value="2"/>
</dbReference>
<evidence type="ECO:0000256" key="10">
    <source>
        <dbReference type="ARBA" id="ARBA00023170"/>
    </source>
</evidence>
<keyword evidence="13 15" id="KW-0141">cGMP biosynthesis</keyword>
<dbReference type="GO" id="GO:0005886">
    <property type="term" value="C:plasma membrane"/>
    <property type="evidence" value="ECO:0007669"/>
    <property type="project" value="TreeGrafter"/>
</dbReference>
<dbReference type="InterPro" id="IPR028082">
    <property type="entry name" value="Peripla_BP_I"/>
</dbReference>
<dbReference type="PANTHER" id="PTHR11920:SF335">
    <property type="entry name" value="GUANYLATE CYCLASE"/>
    <property type="match status" value="1"/>
</dbReference>
<evidence type="ECO:0000256" key="18">
    <source>
        <dbReference type="SAM" id="SignalP"/>
    </source>
</evidence>
<keyword evidence="8" id="KW-0342">GTP-binding</keyword>
<keyword evidence="6" id="KW-0547">Nucleotide-binding</keyword>
<evidence type="ECO:0000256" key="13">
    <source>
        <dbReference type="ARBA" id="ARBA00023293"/>
    </source>
</evidence>
<dbReference type="SUPFAM" id="SSF55073">
    <property type="entry name" value="Nucleotide cyclase"/>
    <property type="match status" value="1"/>
</dbReference>
<dbReference type="CDD" id="cd07302">
    <property type="entry name" value="CHD"/>
    <property type="match status" value="1"/>
</dbReference>
<dbReference type="EC" id="4.6.1.2" evidence="3 15"/>
<protein>
    <recommendedName>
        <fullName evidence="3 15">Guanylate cyclase</fullName>
        <ecNumber evidence="3 15">4.6.1.2</ecNumber>
    </recommendedName>
</protein>
<dbReference type="GO" id="GO:0001653">
    <property type="term" value="F:peptide receptor activity"/>
    <property type="evidence" value="ECO:0007669"/>
    <property type="project" value="TreeGrafter"/>
</dbReference>
<dbReference type="GO" id="GO:0004672">
    <property type="term" value="F:protein kinase activity"/>
    <property type="evidence" value="ECO:0007669"/>
    <property type="project" value="InterPro"/>
</dbReference>
<feature type="compositionally biased region" description="Polar residues" evidence="17">
    <location>
        <begin position="1241"/>
        <end position="1260"/>
    </location>
</feature>
<comment type="caution">
    <text evidence="21">The sequence shown here is derived from an EMBL/GenBank/DDBJ whole genome shotgun (WGS) entry which is preliminary data.</text>
</comment>
<organism evidence="21 22">
    <name type="scientific">Daphnia galeata</name>
    <dbReference type="NCBI Taxonomy" id="27404"/>
    <lineage>
        <taxon>Eukaryota</taxon>
        <taxon>Metazoa</taxon>
        <taxon>Ecdysozoa</taxon>
        <taxon>Arthropoda</taxon>
        <taxon>Crustacea</taxon>
        <taxon>Branchiopoda</taxon>
        <taxon>Diplostraca</taxon>
        <taxon>Cladocera</taxon>
        <taxon>Anomopoda</taxon>
        <taxon>Daphniidae</taxon>
        <taxon>Daphnia</taxon>
    </lineage>
</organism>
<dbReference type="InterPro" id="IPR050401">
    <property type="entry name" value="Cyclic_nucleotide_synthase"/>
</dbReference>
<dbReference type="Pfam" id="PF00069">
    <property type="entry name" value="Pkinase"/>
    <property type="match status" value="1"/>
</dbReference>
<feature type="compositionally biased region" description="Basic residues" evidence="17">
    <location>
        <begin position="1124"/>
        <end position="1136"/>
    </location>
</feature>
<comment type="similarity">
    <text evidence="14">Belongs to the adenylyl cyclase class-4/guanylyl cyclase family.</text>
</comment>
<dbReference type="EMBL" id="CAKKLH010000342">
    <property type="protein sequence ID" value="CAH0113600.1"/>
    <property type="molecule type" value="Genomic_DNA"/>
</dbReference>
<dbReference type="InterPro" id="IPR001054">
    <property type="entry name" value="A/G_cyclase"/>
</dbReference>
<dbReference type="FunFam" id="3.40.50.2300:FF:000265">
    <property type="entry name" value="Guanylate cyclase"/>
    <property type="match status" value="1"/>
</dbReference>
<dbReference type="SMART" id="SM00220">
    <property type="entry name" value="S_TKc"/>
    <property type="match status" value="1"/>
</dbReference>
<dbReference type="FunFam" id="3.40.50.2300:FF:000311">
    <property type="entry name" value="Guanylate cyclase"/>
    <property type="match status" value="1"/>
</dbReference>
<dbReference type="Proteomes" id="UP000789390">
    <property type="component" value="Unassembled WGS sequence"/>
</dbReference>
<dbReference type="OrthoDB" id="1890790at2759"/>
<dbReference type="FunFam" id="3.30.70.1230:FF:000004">
    <property type="entry name" value="Guanylate cyclase"/>
    <property type="match status" value="1"/>
</dbReference>
<evidence type="ECO:0000256" key="7">
    <source>
        <dbReference type="ARBA" id="ARBA00022989"/>
    </source>
</evidence>
<dbReference type="InterPro" id="IPR001245">
    <property type="entry name" value="Ser-Thr/Tyr_kinase_cat_dom"/>
</dbReference>
<sequence length="1303" mass="147344">MKSSYSTIIKWLLVNLLFSWFTWQQGKADKFTLGYLTGSYRRPWDKEYSRPGLSISGAISLAIEDVTRHKILPDDHTLDMVVAETYGEEEESLLQTAKLWTLNVSAYIGPQESCVHEARMATAFRLPMISYFCTHDETSNKELFPTFARTRPPDTQISKSVASVLKAFHWHKVAFFHKSTDDSEYAKIAQTIVTTLAAENIEVKFRRSWKVTYHHGWDDWVTNPFEKMVDETYQDIRIYVVLGPYHEHIGLLTAMEDRHLFDRGEYFVLGVDLDRYDADNPSKYLRGLLKDDLDRKAIEAFENYVGVVGSPSGADFDNFTQMVNDYLERPPFNFPNPLTYFGGVKRIRAEAAYLYDAVLLYAHALREVLLAGGNPYDGLAIMERIRGRTYMSAMGYVVYMDANGDTQGNYTLIGRQPYETTNHEDGLYPVGVFHIPRNHSTIPELHLVSAIMWRTGKIPIDEPPCGFRGELCISNTEEIASGIAGGVAIVFIIVGLIIYRNWRYEQELDSLLWKIDYKDIQIPDLPALSSGQGKAPRSLHPLLRTSQVSLSSNPETDFRYSAIYGTIGVYKGRIFAIKMVNKKSIDMTRSMKKELKWMRDLRHDNLSAFFGASVDPPNICIVTEYCTRGSLKDVLENDDVKLDNMFIASLVGDIVRGMIYLHDSPVKSHGNLKASNCLIDSRWVLKVADFGLHEFKSGAERITNDEDCDDYMHGLLYRSPELLRLADPPLQGTQKGDIYSFGILLYAIHGRQGPFGFTPLSTNDILKKDLAERAEYKGVMVQSAFIRLGLSLGITNGQQCASNQGSHRHSGPQMEALENCLDCVCTVMVECWREQPDERPDFKTIRSKLRPMRKGLKPNIFDNMNYLLEKYTNNLEALVDERTEQLLEEKKKTEALLYEMLPRYVAEKLKCGHKVEAESFDSVTIYFSDIVGFTEMSAQSSPLQVVDFLNDLYTCFDSIIGNYDVYKVETIGDAYMVVSGLPIRNKDQHAGEIASMSLSLLRAVVKFKIRHRPHQTLMLRIGIHSGPVCAGVVGLKMPRYCLFGDTVNTSSRMESTGLPLKIHCSTACKQLLDRLGGYILEERGEIKIKGKGDMVTYWLVGEETGNQIRQRGRPNGPWPNRPKSSLRNHKLPRNRHNREDLASSLDSPKKLRFASDSPAAGPSTVDVEIMDETVPFVVTSKRNSCPNLKVNAQVGGFTLMQPSFSRSFERKLCYQPHRLSTTSLVEAITLSSSNSNNASNRTPNGKSQLHFTLSSPNSSRIRGENPKIELSPPEESINDCWPLLDPHYASNENGIRDDRETSV</sequence>
<feature type="signal peptide" evidence="18">
    <location>
        <begin position="1"/>
        <end position="28"/>
    </location>
</feature>
<name>A0A8J2SA13_9CRUS</name>
<dbReference type="PANTHER" id="PTHR11920">
    <property type="entry name" value="GUANYLYL CYCLASE"/>
    <property type="match status" value="1"/>
</dbReference>
<dbReference type="PROSITE" id="PS00452">
    <property type="entry name" value="GUANYLATE_CYCLASE_1"/>
    <property type="match status" value="1"/>
</dbReference>
<evidence type="ECO:0000256" key="2">
    <source>
        <dbReference type="ARBA" id="ARBA00004479"/>
    </source>
</evidence>
<dbReference type="Pfam" id="PF07714">
    <property type="entry name" value="PK_Tyr_Ser-Thr"/>
    <property type="match status" value="1"/>
</dbReference>
<evidence type="ECO:0000256" key="8">
    <source>
        <dbReference type="ARBA" id="ARBA00023134"/>
    </source>
</evidence>
<dbReference type="CDD" id="cd14042">
    <property type="entry name" value="PK_GC-A_B"/>
    <property type="match status" value="1"/>
</dbReference>
<evidence type="ECO:0000256" key="4">
    <source>
        <dbReference type="ARBA" id="ARBA00022692"/>
    </source>
</evidence>
<evidence type="ECO:0000256" key="3">
    <source>
        <dbReference type="ARBA" id="ARBA00012202"/>
    </source>
</evidence>
<evidence type="ECO:0000256" key="12">
    <source>
        <dbReference type="ARBA" id="ARBA00023239"/>
    </source>
</evidence>
<keyword evidence="9" id="KW-0472">Membrane</keyword>
<dbReference type="Pfam" id="PF01094">
    <property type="entry name" value="ANF_receptor"/>
    <property type="match status" value="1"/>
</dbReference>
<accession>A0A8J2SA13</accession>
<dbReference type="GO" id="GO:0005524">
    <property type="term" value="F:ATP binding"/>
    <property type="evidence" value="ECO:0007669"/>
    <property type="project" value="InterPro"/>
</dbReference>
<comment type="catalytic activity">
    <reaction evidence="1 15">
        <text>GTP = 3',5'-cyclic GMP + diphosphate</text>
        <dbReference type="Rhea" id="RHEA:13665"/>
        <dbReference type="ChEBI" id="CHEBI:33019"/>
        <dbReference type="ChEBI" id="CHEBI:37565"/>
        <dbReference type="ChEBI" id="CHEBI:57746"/>
        <dbReference type="EC" id="4.6.1.2"/>
    </reaction>
</comment>
<dbReference type="GO" id="GO:0007168">
    <property type="term" value="P:receptor guanylyl cyclase signaling pathway"/>
    <property type="evidence" value="ECO:0007669"/>
    <property type="project" value="TreeGrafter"/>
</dbReference>
<dbReference type="InterPro" id="IPR001170">
    <property type="entry name" value="ANPR/GUC"/>
</dbReference>
<dbReference type="Pfam" id="PF00211">
    <property type="entry name" value="Guanylate_cyc"/>
    <property type="match status" value="1"/>
</dbReference>
<evidence type="ECO:0000259" key="19">
    <source>
        <dbReference type="PROSITE" id="PS50011"/>
    </source>
</evidence>
<dbReference type="GO" id="GO:0005525">
    <property type="term" value="F:GTP binding"/>
    <property type="evidence" value="ECO:0007669"/>
    <property type="project" value="UniProtKB-KW"/>
</dbReference>
<keyword evidence="11" id="KW-0325">Glycoprotein</keyword>
<dbReference type="InterPro" id="IPR018297">
    <property type="entry name" value="A/G_cyclase_CS"/>
</dbReference>
<dbReference type="InterPro" id="IPR000719">
    <property type="entry name" value="Prot_kinase_dom"/>
</dbReference>
<feature type="region of interest" description="Disordered" evidence="17">
    <location>
        <begin position="1106"/>
        <end position="1165"/>
    </location>
</feature>
<dbReference type="GO" id="GO:0004016">
    <property type="term" value="F:adenylate cyclase activity"/>
    <property type="evidence" value="ECO:0007669"/>
    <property type="project" value="TreeGrafter"/>
</dbReference>
<proteinExistence type="inferred from homology"/>
<dbReference type="PROSITE" id="PS50125">
    <property type="entry name" value="GUANYLATE_CYCLASE_2"/>
    <property type="match status" value="1"/>
</dbReference>
<keyword evidence="5 18" id="KW-0732">Signal</keyword>
<dbReference type="CDD" id="cd06370">
    <property type="entry name" value="PBP1_SAP_GC-like"/>
    <property type="match status" value="1"/>
</dbReference>
<evidence type="ECO:0000256" key="17">
    <source>
        <dbReference type="SAM" id="MobiDB-lite"/>
    </source>
</evidence>
<dbReference type="GO" id="GO:0004383">
    <property type="term" value="F:guanylate cyclase activity"/>
    <property type="evidence" value="ECO:0007669"/>
    <property type="project" value="UniProtKB-EC"/>
</dbReference>
<dbReference type="SMART" id="SM00044">
    <property type="entry name" value="CYCc"/>
    <property type="match status" value="1"/>
</dbReference>
<evidence type="ECO:0000256" key="16">
    <source>
        <dbReference type="SAM" id="Coils"/>
    </source>
</evidence>
<keyword evidence="4" id="KW-0812">Transmembrane</keyword>
<feature type="coiled-coil region" evidence="16">
    <location>
        <begin position="861"/>
        <end position="888"/>
    </location>
</feature>
<evidence type="ECO:0000256" key="11">
    <source>
        <dbReference type="ARBA" id="ARBA00023180"/>
    </source>
</evidence>
<feature type="region of interest" description="Disordered" evidence="17">
    <location>
        <begin position="1233"/>
        <end position="1275"/>
    </location>
</feature>
<gene>
    <name evidence="21" type="ORF">DGAL_LOCUS17497</name>
</gene>
<dbReference type="SUPFAM" id="SSF53822">
    <property type="entry name" value="Periplasmic binding protein-like I"/>
    <property type="match status" value="1"/>
</dbReference>
<evidence type="ECO:0000313" key="22">
    <source>
        <dbReference type="Proteomes" id="UP000789390"/>
    </source>
</evidence>
<keyword evidence="10" id="KW-0675">Receptor</keyword>
<evidence type="ECO:0000259" key="20">
    <source>
        <dbReference type="PROSITE" id="PS50125"/>
    </source>
</evidence>
<dbReference type="SUPFAM" id="SSF56112">
    <property type="entry name" value="Protein kinase-like (PK-like)"/>
    <property type="match status" value="1"/>
</dbReference>